<protein>
    <recommendedName>
        <fullName evidence="12">DNA 3'-5' helicase</fullName>
        <ecNumber evidence="12">5.6.2.4</ecNumber>
    </recommendedName>
</protein>
<evidence type="ECO:0000256" key="9">
    <source>
        <dbReference type="ARBA" id="ARBA00023204"/>
    </source>
</evidence>
<evidence type="ECO:0000256" key="4">
    <source>
        <dbReference type="ARBA" id="ARBA00022801"/>
    </source>
</evidence>
<dbReference type="Gene3D" id="3.40.50.300">
    <property type="entry name" value="P-loop containing nucleotide triphosphate hydrolases"/>
    <property type="match status" value="5"/>
</dbReference>
<dbReference type="SUPFAM" id="SSF52980">
    <property type="entry name" value="Restriction endonuclease-like"/>
    <property type="match status" value="1"/>
</dbReference>
<evidence type="ECO:0000256" key="13">
    <source>
        <dbReference type="ARBA" id="ARBA00048988"/>
    </source>
</evidence>
<feature type="domain" description="UvrD-like helicase C-terminal" evidence="18">
    <location>
        <begin position="1522"/>
        <end position="1833"/>
    </location>
</feature>
<dbReference type="EMBL" id="FNWJ01000001">
    <property type="protein sequence ID" value="SEH12615.1"/>
    <property type="molecule type" value="Genomic_DNA"/>
</dbReference>
<evidence type="ECO:0000256" key="15">
    <source>
        <dbReference type="SAM" id="Coils"/>
    </source>
</evidence>
<evidence type="ECO:0000259" key="17">
    <source>
        <dbReference type="PROSITE" id="PS51198"/>
    </source>
</evidence>
<feature type="domain" description="UvrD-like helicase C-terminal" evidence="18">
    <location>
        <begin position="273"/>
        <end position="520"/>
    </location>
</feature>
<feature type="coiled-coil region" evidence="15">
    <location>
        <begin position="964"/>
        <end position="991"/>
    </location>
</feature>
<evidence type="ECO:0000256" key="1">
    <source>
        <dbReference type="ARBA" id="ARBA00022722"/>
    </source>
</evidence>
<dbReference type="Pfam" id="PF00580">
    <property type="entry name" value="UvrD-helicase"/>
    <property type="match status" value="1"/>
</dbReference>
<evidence type="ECO:0000256" key="14">
    <source>
        <dbReference type="PROSITE-ProRule" id="PRU00560"/>
    </source>
</evidence>
<evidence type="ECO:0000256" key="11">
    <source>
        <dbReference type="ARBA" id="ARBA00034617"/>
    </source>
</evidence>
<dbReference type="GO" id="GO:0003677">
    <property type="term" value="F:DNA binding"/>
    <property type="evidence" value="ECO:0007669"/>
    <property type="project" value="UniProtKB-KW"/>
</dbReference>
<feature type="compositionally biased region" description="Polar residues" evidence="16">
    <location>
        <begin position="1946"/>
        <end position="1957"/>
    </location>
</feature>
<evidence type="ECO:0000313" key="20">
    <source>
        <dbReference type="Proteomes" id="UP000222056"/>
    </source>
</evidence>
<dbReference type="GO" id="GO:0000725">
    <property type="term" value="P:recombinational repair"/>
    <property type="evidence" value="ECO:0007669"/>
    <property type="project" value="TreeGrafter"/>
</dbReference>
<feature type="region of interest" description="Disordered" evidence="16">
    <location>
        <begin position="664"/>
        <end position="698"/>
    </location>
</feature>
<dbReference type="PROSITE" id="PS51198">
    <property type="entry name" value="UVRD_HELICASE_ATP_BIND"/>
    <property type="match status" value="1"/>
</dbReference>
<dbReference type="InterPro" id="IPR000212">
    <property type="entry name" value="DNA_helicase_UvrD/REP"/>
</dbReference>
<comment type="catalytic activity">
    <reaction evidence="11">
        <text>Couples ATP hydrolysis with the unwinding of duplex DNA by translocating in the 3'-5' direction.</text>
        <dbReference type="EC" id="5.6.2.4"/>
    </reaction>
</comment>
<dbReference type="InterPro" id="IPR038726">
    <property type="entry name" value="PDDEXK_AddAB-type"/>
</dbReference>
<dbReference type="PANTHER" id="PTHR11070:SF59">
    <property type="entry name" value="DNA 3'-5' HELICASE"/>
    <property type="match status" value="1"/>
</dbReference>
<dbReference type="EC" id="5.6.2.4" evidence="12"/>
<gene>
    <name evidence="19" type="ORF">SAMN02745716_1150</name>
</gene>
<dbReference type="InterPro" id="IPR011604">
    <property type="entry name" value="PDDEXK-like_dom_sf"/>
</dbReference>
<keyword evidence="10" id="KW-0413">Isomerase</keyword>
<dbReference type="Gene3D" id="3.90.320.10">
    <property type="match status" value="2"/>
</dbReference>
<keyword evidence="2 14" id="KW-0547">Nucleotide-binding</keyword>
<keyword evidence="5 14" id="KW-0347">Helicase</keyword>
<keyword evidence="1" id="KW-0540">Nuclease</keyword>
<keyword evidence="9" id="KW-0234">DNA repair</keyword>
<feature type="region of interest" description="Disordered" evidence="16">
    <location>
        <begin position="1049"/>
        <end position="1068"/>
    </location>
</feature>
<evidence type="ECO:0000256" key="7">
    <source>
        <dbReference type="ARBA" id="ARBA00022840"/>
    </source>
</evidence>
<feature type="compositionally biased region" description="Low complexity" evidence="16">
    <location>
        <begin position="1410"/>
        <end position="1428"/>
    </location>
</feature>
<evidence type="ECO:0000259" key="18">
    <source>
        <dbReference type="PROSITE" id="PS51217"/>
    </source>
</evidence>
<proteinExistence type="predicted"/>
<keyword evidence="20" id="KW-1185">Reference proteome</keyword>
<dbReference type="GO" id="GO:0005524">
    <property type="term" value="F:ATP binding"/>
    <property type="evidence" value="ECO:0007669"/>
    <property type="project" value="UniProtKB-UniRule"/>
</dbReference>
<keyword evidence="3" id="KW-0227">DNA damage</keyword>
<dbReference type="OrthoDB" id="9810135at2"/>
<dbReference type="PANTHER" id="PTHR11070">
    <property type="entry name" value="UVRD / RECB / PCRA DNA HELICASE FAMILY MEMBER"/>
    <property type="match status" value="1"/>
</dbReference>
<name>A0A1H6FS80_THEAL</name>
<dbReference type="Pfam" id="PF13361">
    <property type="entry name" value="UvrD_C"/>
    <property type="match status" value="2"/>
</dbReference>
<dbReference type="GO" id="GO:0004527">
    <property type="term" value="F:exonuclease activity"/>
    <property type="evidence" value="ECO:0007669"/>
    <property type="project" value="UniProtKB-KW"/>
</dbReference>
<dbReference type="PROSITE" id="PS51217">
    <property type="entry name" value="UVRD_HELICASE_CTER"/>
    <property type="match status" value="2"/>
</dbReference>
<feature type="region of interest" description="Disordered" evidence="16">
    <location>
        <begin position="1489"/>
        <end position="1525"/>
    </location>
</feature>
<evidence type="ECO:0000256" key="2">
    <source>
        <dbReference type="ARBA" id="ARBA00022741"/>
    </source>
</evidence>
<dbReference type="InterPro" id="IPR014017">
    <property type="entry name" value="DNA_helicase_UvrD-like_C"/>
</dbReference>
<evidence type="ECO:0000256" key="6">
    <source>
        <dbReference type="ARBA" id="ARBA00022839"/>
    </source>
</evidence>
<evidence type="ECO:0000256" key="10">
    <source>
        <dbReference type="ARBA" id="ARBA00023235"/>
    </source>
</evidence>
<dbReference type="Proteomes" id="UP000222056">
    <property type="component" value="Unassembled WGS sequence"/>
</dbReference>
<keyword evidence="15" id="KW-0175">Coiled coil</keyword>
<dbReference type="Gene3D" id="1.10.486.10">
    <property type="entry name" value="PCRA, domain 4"/>
    <property type="match status" value="1"/>
</dbReference>
<feature type="region of interest" description="Disordered" evidence="16">
    <location>
        <begin position="1403"/>
        <end position="1428"/>
    </location>
</feature>
<sequence length="2354" mass="254770">MSLRLVLGPANAGKAGRVLGALRSAGDRERIVCLPRAADVELARRELAAAGAALGVRALNFPGLVDYLAERLEVADAPLSQPALALVTRRAIESTELVELAAASKTPGFVSAVVEALAEFDQAAADPERLAERSRRVAASGPDSAEGRELRELLAIHRRRREFLERIGRATDERRARLCAERLSERPKALYSSASPPLLGLYGYDDFMPVQRDLLKLLSEQAGWELIVSLPYERRGANGRDGVRPVFAAVAATVEFLRPQRRELVEELPASPRYYRGSGARALHQLERGLFEPAAGPIDPGGAIEALRAGGGEAERELVAESVARLIEEDGFDPREIAVVVPTRGRSLEVGAALAALGIEHTVAARLPLPHTPLGAGLVALARTALSPEATAAEEILRYLRLPGIAEPARVDYLEEQLRRRGLTTARELLELLASGGDRSRGPRGGGSDRLHRTLEGLREAARQGVDAFSERLDRELDRLLAAPLLGEAAAVAEKRPAGTAAHRATRRLLRELASIAAAGNPLGLEPSDVLWALERALVESPASDRTGRVTVASPAEVRARRWRAVIVTGLEAGSFPRSEPVEGVFGDAHRKLLADSYGLRLEAGPRTIERERFLFYACCSRAEERLVVSSRECDDDGRPLEPSPFLRELRRLMPKVPVRRRRIGELPSRSRSRSRSRSLLLPRPQQRPRPPVTRPLLPSELTKPALRLLVGNDEYAVADLERFAQCRAAWLIERVVRPRSIDPDTDALVAGTIVHGALRRLYSELFTRPGEGVRESSRERVRKCPREQVRAAVRRAAREHLGEGVDLDSPRLRPLLARAAHAVTRALRLDAKLLWGKEFEPRPELLEVSFGGDTPPLELGGIKLRGRIDRIDVAPAGDGPARRAVIVDYKTGRPDSGAAHGKWLERGVLQAGVYMLAARELRGADGAKLAPEGGIYAFLGNDPGVRGALSDGAAGPGLSRQAKRSLCLDADELEELLEAVEERVAELVGELSGGSTVSIEPNAERCSSRGTCSYPGFCRLEKQSFVAGSEGGAVYAEAAAAGRHIEEAAADPPSAASEADADEAGSSDAQAALTLDEVVAAPAALSADDLTPEQQAAVENSEDPLVVVAAGAGVGKTRVLVERYVKRLRDELQREPSAAGAAVERLVAITFTEKAAAEMRERIAGRLRAIADRERDRTLADAVEALEGAPISTVHSFCARLLRKEAVRAGLDPHFRVLDEHEQRRVAERALDLALERFTAAKGEVGDRAAEFMARYGAEQLRSDLQAVHAALRAGALPPPGAFKSSDASNSWCPKCGLPFFPGAGAQAANGADRTSEPGGGSPEADEALFSRALHEFAHAYADELERRSLLDFDDLERRAVALLEGDPAVGARWRGALSEILVDEAQDLSPLQHRLLRALHGGEGSAGSEGAPAGDGPVGADGAPRPTLFLVGDERQSIYGFRHAEVALFTETTDCAEKAGALIAVDTNFRSHPALLDVVNGTFSQLWGEPPEPSRESRQRPPWAARHRDLKPGREAQRNDEGPRVDLLVVAAPSKARARSSAGAGGGAQAAASLTAREARQAEAWLLADYVWKLAHEGAEKNGAENPGEVQWGSWALLLRSSSDAVVFERALVARGIPVYNGAGRGFFAQLPVHDVLNWLRVLANPRDETALAELLLSPLVGLEAQSIAWLALAPELDRDGGGVGGESARRPRRGSLWERLRRAAELGSEVATALPKDQRELLEWVVATVEDERASLDERPLEELIERCLELTGYHSYLLSLPDGVRRLANVRKLRLIARAFERVEGRDLRGFCDSVRERQIGGEAREPEAALASEGAGSLRILTIHQSKGLEFDNVIVADLGRTPARGRDSGVLVVFDGGGPRLATRLRPAPTLATDSDREYIESADWKDLQKVIKARGQAEEERLVYVAMTRARERLILSGRCDPELLERPAAPNPRERSRTSSGAKQHSSGASALDEYADRAKLPLADWLFPVLLTNGDKVRVTKWGPSTPANARQARGETVAGETAARSVADAAAAPAATVASPEAAPPRGCPGAPSVSEGRRHRVCPQPITERPRPKSELVPRLSYTQLSLYERCGYRYYLERVAGLTGRPEDDRPCGAPAGRPSPGGAQTVGDRQADLSYLLARGRIVHALLERIDLRKPRPPSRDEVTEALAALGVSEEQRRSDAKLLCDQIDRWLRSPLAQRLRGFRELRREYPFLLVEPLTVTGVFDLWAQSADGTGKDTVVVVDYKTDRLDARDPAQLVADRYALQQEIYGLAALCAGAPSVEVAHVFLERPEDPVVKRFERAQQEALKRALHERAAGIAAGRFEPTENPHLGICQGCPGRAGLCKWPPELTGRSTPAATTA</sequence>
<feature type="binding site" evidence="14">
    <location>
        <begin position="1111"/>
        <end position="1118"/>
    </location>
    <ligand>
        <name>ATP</name>
        <dbReference type="ChEBI" id="CHEBI:30616"/>
    </ligand>
</feature>
<keyword evidence="7 14" id="KW-0067">ATP-binding</keyword>
<dbReference type="InterPro" id="IPR014016">
    <property type="entry name" value="UvrD-like_ATP-bd"/>
</dbReference>
<feature type="region of interest" description="Disordered" evidence="16">
    <location>
        <begin position="2096"/>
        <end position="2120"/>
    </location>
</feature>
<evidence type="ECO:0000256" key="3">
    <source>
        <dbReference type="ARBA" id="ARBA00022763"/>
    </source>
</evidence>
<dbReference type="GO" id="GO:0033202">
    <property type="term" value="C:DNA helicase complex"/>
    <property type="evidence" value="ECO:0007669"/>
    <property type="project" value="TreeGrafter"/>
</dbReference>
<feature type="region of interest" description="Disordered" evidence="16">
    <location>
        <begin position="2026"/>
        <end position="2049"/>
    </location>
</feature>
<dbReference type="GO" id="GO:0005829">
    <property type="term" value="C:cytosol"/>
    <property type="evidence" value="ECO:0007669"/>
    <property type="project" value="TreeGrafter"/>
</dbReference>
<reference evidence="20" key="1">
    <citation type="submission" date="2016-10" db="EMBL/GenBank/DDBJ databases">
        <authorList>
            <person name="Varghese N."/>
            <person name="Submissions S."/>
        </authorList>
    </citation>
    <scope>NUCLEOTIDE SEQUENCE [LARGE SCALE GENOMIC DNA]</scope>
    <source>
        <strain evidence="20">ATCC 35263</strain>
    </source>
</reference>
<accession>A0A1H6FS80</accession>
<feature type="compositionally biased region" description="Low complexity" evidence="16">
    <location>
        <begin position="2104"/>
        <end position="2116"/>
    </location>
</feature>
<dbReference type="InterPro" id="IPR011335">
    <property type="entry name" value="Restrct_endonuc-II-like"/>
</dbReference>
<evidence type="ECO:0000256" key="8">
    <source>
        <dbReference type="ARBA" id="ARBA00023125"/>
    </source>
</evidence>
<evidence type="ECO:0000313" key="19">
    <source>
        <dbReference type="EMBL" id="SEH12615.1"/>
    </source>
</evidence>
<dbReference type="Pfam" id="PF12705">
    <property type="entry name" value="PDDEXK_1"/>
    <property type="match status" value="2"/>
</dbReference>
<comment type="catalytic activity">
    <reaction evidence="13">
        <text>ATP + H2O = ADP + phosphate + H(+)</text>
        <dbReference type="Rhea" id="RHEA:13065"/>
        <dbReference type="ChEBI" id="CHEBI:15377"/>
        <dbReference type="ChEBI" id="CHEBI:15378"/>
        <dbReference type="ChEBI" id="CHEBI:30616"/>
        <dbReference type="ChEBI" id="CHEBI:43474"/>
        <dbReference type="ChEBI" id="CHEBI:456216"/>
        <dbReference type="EC" id="5.6.2.4"/>
    </reaction>
</comment>
<evidence type="ECO:0000256" key="12">
    <source>
        <dbReference type="ARBA" id="ARBA00034808"/>
    </source>
</evidence>
<dbReference type="InterPro" id="IPR027417">
    <property type="entry name" value="P-loop_NTPase"/>
</dbReference>
<keyword evidence="6 19" id="KW-0269">Exonuclease</keyword>
<feature type="compositionally biased region" description="Basic and acidic residues" evidence="16">
    <location>
        <begin position="1508"/>
        <end position="1525"/>
    </location>
</feature>
<evidence type="ECO:0000256" key="5">
    <source>
        <dbReference type="ARBA" id="ARBA00022806"/>
    </source>
</evidence>
<feature type="domain" description="UvrD-like helicase ATP-binding" evidence="17">
    <location>
        <begin position="1090"/>
        <end position="1474"/>
    </location>
</feature>
<evidence type="ECO:0000256" key="16">
    <source>
        <dbReference type="SAM" id="MobiDB-lite"/>
    </source>
</evidence>
<dbReference type="GO" id="GO:0043138">
    <property type="term" value="F:3'-5' DNA helicase activity"/>
    <property type="evidence" value="ECO:0007669"/>
    <property type="project" value="UniProtKB-EC"/>
</dbReference>
<feature type="region of interest" description="Disordered" evidence="16">
    <location>
        <begin position="1931"/>
        <end position="1959"/>
    </location>
</feature>
<dbReference type="SUPFAM" id="SSF52540">
    <property type="entry name" value="P-loop containing nucleoside triphosphate hydrolases"/>
    <property type="match status" value="2"/>
</dbReference>
<dbReference type="STRING" id="29539.SAMN02745716_1150"/>
<dbReference type="RefSeq" id="WP_093117021.1">
    <property type="nucleotide sequence ID" value="NZ_FNWJ01000001.1"/>
</dbReference>
<keyword evidence="8" id="KW-0238">DNA-binding</keyword>
<keyword evidence="4 14" id="KW-0378">Hydrolase</keyword>
<organism evidence="19 20">
    <name type="scientific">Thermoleophilum album</name>
    <dbReference type="NCBI Taxonomy" id="29539"/>
    <lineage>
        <taxon>Bacteria</taxon>
        <taxon>Bacillati</taxon>
        <taxon>Actinomycetota</taxon>
        <taxon>Thermoleophilia</taxon>
        <taxon>Thermoleophilales</taxon>
        <taxon>Thermoleophilaceae</taxon>
        <taxon>Thermoleophilum</taxon>
    </lineage>
</organism>